<dbReference type="InterPro" id="IPR043502">
    <property type="entry name" value="DNA/RNA_pol_sf"/>
</dbReference>
<dbReference type="STRING" id="333673.A0A3M0IVH7"/>
<name>A0A3M0IVH7_HIRRU</name>
<keyword evidence="3" id="KW-0808">Transferase</keyword>
<evidence type="ECO:0000313" key="11">
    <source>
        <dbReference type="EMBL" id="RMB92458.1"/>
    </source>
</evidence>
<evidence type="ECO:0000256" key="9">
    <source>
        <dbReference type="SAM" id="Phobius"/>
    </source>
</evidence>
<comment type="similarity">
    <text evidence="1">Belongs to the beta type-B retroviral polymerase family. HERV class-II K(HML-2) pol subfamily.</text>
</comment>
<keyword evidence="9" id="KW-1133">Transmembrane helix</keyword>
<dbReference type="OrthoDB" id="6773263at2759"/>
<dbReference type="EC" id="3.1.26.4" evidence="2"/>
<reference evidence="11 12" key="1">
    <citation type="submission" date="2018-07" db="EMBL/GenBank/DDBJ databases">
        <title>A high quality draft genome assembly of the barn swallow (H. rustica rustica).</title>
        <authorList>
            <person name="Formenti G."/>
            <person name="Chiara M."/>
            <person name="Poveda L."/>
            <person name="Francoijs K.-J."/>
            <person name="Bonisoli-Alquati A."/>
            <person name="Canova L."/>
            <person name="Gianfranceschi L."/>
            <person name="Horner D.S."/>
            <person name="Saino N."/>
        </authorList>
    </citation>
    <scope>NUCLEOTIDE SEQUENCE [LARGE SCALE GENOMIC DNA]</scope>
    <source>
        <strain evidence="11">Chelidonia</strain>
        <tissue evidence="11">Blood</tissue>
    </source>
</reference>
<accession>A0A3M0IVH7</accession>
<evidence type="ECO:0000256" key="5">
    <source>
        <dbReference type="ARBA" id="ARBA00022722"/>
    </source>
</evidence>
<keyword evidence="4" id="KW-0548">Nucleotidyltransferase</keyword>
<keyword evidence="8" id="KW-0695">RNA-directed DNA polymerase</keyword>
<protein>
    <recommendedName>
        <fullName evidence="2">ribonuclease H</fullName>
        <ecNumber evidence="2">3.1.26.4</ecNumber>
    </recommendedName>
</protein>
<evidence type="ECO:0000256" key="1">
    <source>
        <dbReference type="ARBA" id="ARBA00010879"/>
    </source>
</evidence>
<evidence type="ECO:0000256" key="6">
    <source>
        <dbReference type="ARBA" id="ARBA00022759"/>
    </source>
</evidence>
<dbReference type="InterPro" id="IPR000477">
    <property type="entry name" value="RT_dom"/>
</dbReference>
<dbReference type="PROSITE" id="PS50878">
    <property type="entry name" value="RT_POL"/>
    <property type="match status" value="1"/>
</dbReference>
<dbReference type="GO" id="GO:0003964">
    <property type="term" value="F:RNA-directed DNA polymerase activity"/>
    <property type="evidence" value="ECO:0007669"/>
    <property type="project" value="UniProtKB-KW"/>
</dbReference>
<keyword evidence="6" id="KW-0255">Endonuclease</keyword>
<dbReference type="PANTHER" id="PTHR41694:SF3">
    <property type="entry name" value="RNA-DIRECTED DNA POLYMERASE-RELATED"/>
    <property type="match status" value="1"/>
</dbReference>
<dbReference type="AlphaFoldDB" id="A0A3M0IVH7"/>
<evidence type="ECO:0000256" key="4">
    <source>
        <dbReference type="ARBA" id="ARBA00022695"/>
    </source>
</evidence>
<keyword evidence="12" id="KW-1185">Reference proteome</keyword>
<feature type="domain" description="Reverse transcriptase" evidence="10">
    <location>
        <begin position="1"/>
        <end position="81"/>
    </location>
</feature>
<evidence type="ECO:0000256" key="8">
    <source>
        <dbReference type="ARBA" id="ARBA00022918"/>
    </source>
</evidence>
<organism evidence="11 12">
    <name type="scientific">Hirundo rustica rustica</name>
    <dbReference type="NCBI Taxonomy" id="333673"/>
    <lineage>
        <taxon>Eukaryota</taxon>
        <taxon>Metazoa</taxon>
        <taxon>Chordata</taxon>
        <taxon>Craniata</taxon>
        <taxon>Vertebrata</taxon>
        <taxon>Euteleostomi</taxon>
        <taxon>Archelosauria</taxon>
        <taxon>Archosauria</taxon>
        <taxon>Dinosauria</taxon>
        <taxon>Saurischia</taxon>
        <taxon>Theropoda</taxon>
        <taxon>Coelurosauria</taxon>
        <taxon>Aves</taxon>
        <taxon>Neognathae</taxon>
        <taxon>Neoaves</taxon>
        <taxon>Telluraves</taxon>
        <taxon>Australaves</taxon>
        <taxon>Passeriformes</taxon>
        <taxon>Sylvioidea</taxon>
        <taxon>Hirundinidae</taxon>
        <taxon>Hirundo</taxon>
    </lineage>
</organism>
<dbReference type="EMBL" id="QRBI01000225">
    <property type="protein sequence ID" value="RMB92458.1"/>
    <property type="molecule type" value="Genomic_DNA"/>
</dbReference>
<evidence type="ECO:0000259" key="10">
    <source>
        <dbReference type="PROSITE" id="PS50878"/>
    </source>
</evidence>
<dbReference type="GO" id="GO:0035613">
    <property type="term" value="F:RNA stem-loop binding"/>
    <property type="evidence" value="ECO:0007669"/>
    <property type="project" value="TreeGrafter"/>
</dbReference>
<dbReference type="SUPFAM" id="SSF56672">
    <property type="entry name" value="DNA/RNA polymerases"/>
    <property type="match status" value="1"/>
</dbReference>
<comment type="caution">
    <text evidence="11">The sequence shown here is derived from an EMBL/GenBank/DDBJ whole genome shotgun (WGS) entry which is preliminary data.</text>
</comment>
<dbReference type="Gene3D" id="3.30.70.270">
    <property type="match status" value="1"/>
</dbReference>
<keyword evidence="5" id="KW-0540">Nuclease</keyword>
<keyword evidence="9" id="KW-0472">Membrane</keyword>
<dbReference type="GO" id="GO:0004523">
    <property type="term" value="F:RNA-DNA hybrid ribonuclease activity"/>
    <property type="evidence" value="ECO:0007669"/>
    <property type="project" value="UniProtKB-EC"/>
</dbReference>
<proteinExistence type="inferred from homology"/>
<evidence type="ECO:0000256" key="2">
    <source>
        <dbReference type="ARBA" id="ARBA00012180"/>
    </source>
</evidence>
<dbReference type="Proteomes" id="UP000269221">
    <property type="component" value="Unassembled WGS sequence"/>
</dbReference>
<keyword evidence="7" id="KW-0378">Hydrolase</keyword>
<dbReference type="Pfam" id="PF00078">
    <property type="entry name" value="RVT_1"/>
    <property type="match status" value="1"/>
</dbReference>
<evidence type="ECO:0000256" key="7">
    <source>
        <dbReference type="ARBA" id="ARBA00022801"/>
    </source>
</evidence>
<dbReference type="InterPro" id="IPR043128">
    <property type="entry name" value="Rev_trsase/Diguanyl_cyclase"/>
</dbReference>
<dbReference type="PANTHER" id="PTHR41694">
    <property type="entry name" value="ENDOGENOUS RETROVIRUS GROUP K MEMBER POL PROTEIN"/>
    <property type="match status" value="1"/>
</dbReference>
<keyword evidence="9" id="KW-0812">Transmembrane</keyword>
<evidence type="ECO:0000256" key="3">
    <source>
        <dbReference type="ARBA" id="ARBA00022679"/>
    </source>
</evidence>
<feature type="transmembrane region" description="Helical" evidence="9">
    <location>
        <begin position="126"/>
        <end position="148"/>
    </location>
</feature>
<evidence type="ECO:0000313" key="12">
    <source>
        <dbReference type="Proteomes" id="UP000269221"/>
    </source>
</evidence>
<gene>
    <name evidence="11" type="ORF">DUI87_31100</name>
</gene>
<sequence>MKYSPVICQWYVASLLSPVRAAADQAIIHHYMDDVLVCAPSDDVLTHALDLTINALIAAGFKLQEEKVQRMPPWKYLVLEISKQAIVPQKLAIKTKVKPWWKGPTVTSREYYISSSGSLKSRHHRLIYLLVVSVLLISPTLGDMGIYMTDFDR</sequence>